<evidence type="ECO:0000256" key="3">
    <source>
        <dbReference type="ARBA" id="ARBA00012784"/>
    </source>
</evidence>
<dbReference type="GO" id="GO:0004000">
    <property type="term" value="F:adenosine deaminase activity"/>
    <property type="evidence" value="ECO:0007669"/>
    <property type="project" value="UniProtKB-ARBA"/>
</dbReference>
<reference evidence="8" key="2">
    <citation type="submission" date="2023-04" db="EMBL/GenBank/DDBJ databases">
        <authorList>
            <person name="Beletskiy A.V."/>
            <person name="Mardanov A.V."/>
            <person name="Ravin N.V."/>
        </authorList>
    </citation>
    <scope>NUCLEOTIDE SEQUENCE</scope>
    <source>
        <strain evidence="8">GKL-02</strain>
    </source>
</reference>
<evidence type="ECO:0000256" key="1">
    <source>
        <dbReference type="ARBA" id="ARBA00001947"/>
    </source>
</evidence>
<comment type="similarity">
    <text evidence="2">Belongs to the metallo-dependent hydrolases superfamily. Adenosine and AMP deaminases family.</text>
</comment>
<accession>A0AA95HDI5</accession>
<feature type="domain" description="Adenosine deaminase" evidence="7">
    <location>
        <begin position="41"/>
        <end position="187"/>
    </location>
</feature>
<keyword evidence="4" id="KW-0479">Metal-binding</keyword>
<comment type="cofactor">
    <cofactor evidence="1">
        <name>Zn(2+)</name>
        <dbReference type="ChEBI" id="CHEBI:29105"/>
    </cofactor>
</comment>
<gene>
    <name evidence="8" type="ORF">QJT81_04845</name>
</gene>
<evidence type="ECO:0000313" key="8">
    <source>
        <dbReference type="EMBL" id="WGZ95316.1"/>
    </source>
</evidence>
<evidence type="ECO:0000256" key="4">
    <source>
        <dbReference type="ARBA" id="ARBA00022723"/>
    </source>
</evidence>
<dbReference type="GO" id="GO:0005829">
    <property type="term" value="C:cytosol"/>
    <property type="evidence" value="ECO:0007669"/>
    <property type="project" value="TreeGrafter"/>
</dbReference>
<dbReference type="KEGG" id="tput:QJT81_04845"/>
<dbReference type="GO" id="GO:0046872">
    <property type="term" value="F:metal ion binding"/>
    <property type="evidence" value="ECO:0007669"/>
    <property type="project" value="UniProtKB-KW"/>
</dbReference>
<protein>
    <recommendedName>
        <fullName evidence="3">adenosine deaminase</fullName>
        <ecNumber evidence="3">3.5.4.4</ecNumber>
    </recommendedName>
</protein>
<proteinExistence type="inferred from homology"/>
<evidence type="ECO:0000256" key="5">
    <source>
        <dbReference type="ARBA" id="ARBA00022801"/>
    </source>
</evidence>
<dbReference type="AlphaFoldDB" id="A0AA95HDI5"/>
<name>A0AA95HDI5_9GAMM</name>
<reference evidence="8" key="1">
    <citation type="journal article" date="2023" name="Int. J. Mol. Sci.">
        <title>Metagenomics Revealed a New Genus 'Candidatus Thiocaldithrix dubininis' gen. nov., sp. nov. and a New Species 'Candidatus Thiothrix putei' sp. nov. in the Family Thiotrichaceae, Some Members of Which Have Traits of Both Na+- and H+-Motive Energetics.</title>
        <authorList>
            <person name="Ravin N.V."/>
            <person name="Muntyan M.S."/>
            <person name="Smolyakov D.D."/>
            <person name="Rudenko T.S."/>
            <person name="Beletsky A.V."/>
            <person name="Mardanov A.V."/>
            <person name="Grabovich M.Y."/>
        </authorList>
    </citation>
    <scope>NUCLEOTIDE SEQUENCE</scope>
    <source>
        <strain evidence="8">GKL-02</strain>
    </source>
</reference>
<organism evidence="8">
    <name type="scientific">Candidatus Thiothrix putei</name>
    <dbReference type="NCBI Taxonomy" id="3080811"/>
    <lineage>
        <taxon>Bacteria</taxon>
        <taxon>Pseudomonadati</taxon>
        <taxon>Pseudomonadota</taxon>
        <taxon>Gammaproteobacteria</taxon>
        <taxon>Thiotrichales</taxon>
        <taxon>Thiotrichaceae</taxon>
        <taxon>Thiothrix</taxon>
    </lineage>
</organism>
<dbReference type="GO" id="GO:0006154">
    <property type="term" value="P:adenosine catabolic process"/>
    <property type="evidence" value="ECO:0007669"/>
    <property type="project" value="TreeGrafter"/>
</dbReference>
<dbReference type="PANTHER" id="PTHR11409:SF43">
    <property type="entry name" value="ADENOSINE DEAMINASE"/>
    <property type="match status" value="1"/>
</dbReference>
<dbReference type="EC" id="3.5.4.4" evidence="3"/>
<dbReference type="GO" id="GO:0046103">
    <property type="term" value="P:inosine biosynthetic process"/>
    <property type="evidence" value="ECO:0007669"/>
    <property type="project" value="TreeGrafter"/>
</dbReference>
<dbReference type="InterPro" id="IPR001365">
    <property type="entry name" value="A_deaminase_dom"/>
</dbReference>
<dbReference type="SUPFAM" id="SSF51556">
    <property type="entry name" value="Metallo-dependent hydrolases"/>
    <property type="match status" value="1"/>
</dbReference>
<evidence type="ECO:0000256" key="2">
    <source>
        <dbReference type="ARBA" id="ARBA00006676"/>
    </source>
</evidence>
<evidence type="ECO:0000256" key="6">
    <source>
        <dbReference type="ARBA" id="ARBA00022833"/>
    </source>
</evidence>
<sequence>MLKISPETAQAEPLAAGVNMVAPEDNVVALRDYDLHMRMMGYLSARYLGVSISLHAGELALGLVPPDHLHDHIRKAVDIAGAKRIGHGVDVMHEDNPFQLLKTMKDNNVLVEVCLTSNDAILGVAGKQHPFPEYLKAGVPATLASDDEGISRIDLTHEYQRAALDYGLSYPDLKTLARNSIHYAFLKGESLWANPTYRQMQPACNKVDVAELSASCQQFLNANDKAKVEWTLEKQFRAFENGSWM</sequence>
<keyword evidence="6" id="KW-0862">Zinc</keyword>
<dbReference type="InterPro" id="IPR006330">
    <property type="entry name" value="Ado/ade_deaminase"/>
</dbReference>
<evidence type="ECO:0000259" key="7">
    <source>
        <dbReference type="Pfam" id="PF00962"/>
    </source>
</evidence>
<dbReference type="PANTHER" id="PTHR11409">
    <property type="entry name" value="ADENOSINE DEAMINASE"/>
    <property type="match status" value="1"/>
</dbReference>
<dbReference type="Pfam" id="PF00962">
    <property type="entry name" value="A_deaminase"/>
    <property type="match status" value="1"/>
</dbReference>
<dbReference type="EMBL" id="CP124756">
    <property type="protein sequence ID" value="WGZ95316.1"/>
    <property type="molecule type" value="Genomic_DNA"/>
</dbReference>
<dbReference type="Proteomes" id="UP001301326">
    <property type="component" value="Chromosome"/>
</dbReference>
<dbReference type="InterPro" id="IPR032466">
    <property type="entry name" value="Metal_Hydrolase"/>
</dbReference>
<dbReference type="GO" id="GO:0043103">
    <property type="term" value="P:hypoxanthine salvage"/>
    <property type="evidence" value="ECO:0007669"/>
    <property type="project" value="TreeGrafter"/>
</dbReference>
<keyword evidence="5" id="KW-0378">Hydrolase</keyword>
<dbReference type="Gene3D" id="3.20.20.140">
    <property type="entry name" value="Metal-dependent hydrolases"/>
    <property type="match status" value="1"/>
</dbReference>